<evidence type="ECO:0000256" key="9">
    <source>
        <dbReference type="SAM" id="MobiDB-lite"/>
    </source>
</evidence>
<keyword evidence="8" id="KW-0539">Nucleus</keyword>
<protein>
    <submittedName>
        <fullName evidence="10">Uncharacterized protein</fullName>
    </submittedName>
</protein>
<evidence type="ECO:0000256" key="8">
    <source>
        <dbReference type="ARBA" id="ARBA00023242"/>
    </source>
</evidence>
<evidence type="ECO:0000256" key="6">
    <source>
        <dbReference type="ARBA" id="ARBA00023015"/>
    </source>
</evidence>
<keyword evidence="5" id="KW-0678">Repressor</keyword>
<feature type="region of interest" description="Disordered" evidence="9">
    <location>
        <begin position="1"/>
        <end position="52"/>
    </location>
</feature>
<sequence>MSNNSDANAASPADALSKANDMSRPVLGEKSPNVRRAVQSHVPMDKSLFGSPLKRNFTAAMEGDDGFLYLKKRKHSWESPLSQVSTPTEENGSRTSNADRSVIQPMPVQETAVPKIQHAAPTEPNTPASSLKEEDQDASSAERRSFSSLINYDPSSQTAPTTDQNSGPVVHEPSHAELLKLRLRVAMYKVQTNQINVPFSELEDPKSSPVQATQTKEPDTTIDLVQDWKRRMVQQAPALMPSLLSAPILRPTPYISRLAYGKNIPSSPPAGLPEKLPQGLPPTTPRSPRINRSDEQELTSSIVKGRVAEGLLGLRNAR</sequence>
<evidence type="ECO:0000256" key="2">
    <source>
        <dbReference type="ARBA" id="ARBA00004496"/>
    </source>
</evidence>
<feature type="region of interest" description="Disordered" evidence="9">
    <location>
        <begin position="75"/>
        <end position="172"/>
    </location>
</feature>
<dbReference type="GO" id="GO:0005737">
    <property type="term" value="C:cytoplasm"/>
    <property type="evidence" value="ECO:0007669"/>
    <property type="project" value="UniProtKB-SubCell"/>
</dbReference>
<comment type="caution">
    <text evidence="10">The sequence shown here is derived from an EMBL/GenBank/DDBJ whole genome shotgun (WGS) entry which is preliminary data.</text>
</comment>
<evidence type="ECO:0000256" key="3">
    <source>
        <dbReference type="ARBA" id="ARBA00006922"/>
    </source>
</evidence>
<organism evidence="10 11">
    <name type="scientific">Lecanosticta acicola</name>
    <dbReference type="NCBI Taxonomy" id="111012"/>
    <lineage>
        <taxon>Eukaryota</taxon>
        <taxon>Fungi</taxon>
        <taxon>Dikarya</taxon>
        <taxon>Ascomycota</taxon>
        <taxon>Pezizomycotina</taxon>
        <taxon>Dothideomycetes</taxon>
        <taxon>Dothideomycetidae</taxon>
        <taxon>Mycosphaerellales</taxon>
        <taxon>Mycosphaerellaceae</taxon>
        <taxon>Lecanosticta</taxon>
    </lineage>
</organism>
<comment type="subcellular location">
    <subcellularLocation>
        <location evidence="2">Cytoplasm</location>
    </subcellularLocation>
    <subcellularLocation>
        <location evidence="1">Nucleus</location>
    </subcellularLocation>
</comment>
<gene>
    <name evidence="10" type="ORF">LECACI_7A002405</name>
</gene>
<comment type="similarity">
    <text evidence="3">Belongs to the WHI5/NRM1 family.</text>
</comment>
<proteinExistence type="inferred from homology"/>
<keyword evidence="7" id="KW-0804">Transcription</keyword>
<name>A0AAI9E8J5_9PEZI</name>
<keyword evidence="6" id="KW-0805">Transcription regulation</keyword>
<dbReference type="Pfam" id="PF08528">
    <property type="entry name" value="Whi5"/>
    <property type="match status" value="1"/>
</dbReference>
<keyword evidence="11" id="KW-1185">Reference proteome</keyword>
<keyword evidence="4" id="KW-0963">Cytoplasm</keyword>
<evidence type="ECO:0000256" key="5">
    <source>
        <dbReference type="ARBA" id="ARBA00022491"/>
    </source>
</evidence>
<accession>A0AAI9E8J5</accession>
<reference evidence="10" key="1">
    <citation type="submission" date="2023-11" db="EMBL/GenBank/DDBJ databases">
        <authorList>
            <person name="Alioto T."/>
            <person name="Alioto T."/>
            <person name="Gomez Garrido J."/>
        </authorList>
    </citation>
    <scope>NUCLEOTIDE SEQUENCE</scope>
</reference>
<feature type="compositionally biased region" description="Polar residues" evidence="9">
    <location>
        <begin position="146"/>
        <end position="167"/>
    </location>
</feature>
<dbReference type="AlphaFoldDB" id="A0AAI9E8J5"/>
<dbReference type="Proteomes" id="UP001296104">
    <property type="component" value="Unassembled WGS sequence"/>
</dbReference>
<evidence type="ECO:0000313" key="11">
    <source>
        <dbReference type="Proteomes" id="UP001296104"/>
    </source>
</evidence>
<feature type="compositionally biased region" description="Polar residues" evidence="9">
    <location>
        <begin position="79"/>
        <end position="99"/>
    </location>
</feature>
<feature type="compositionally biased region" description="Low complexity" evidence="9">
    <location>
        <begin position="1"/>
        <end position="20"/>
    </location>
</feature>
<dbReference type="InterPro" id="IPR013734">
    <property type="entry name" value="TF_Nrm1/Whi5"/>
</dbReference>
<evidence type="ECO:0000256" key="1">
    <source>
        <dbReference type="ARBA" id="ARBA00004123"/>
    </source>
</evidence>
<dbReference type="GO" id="GO:0005634">
    <property type="term" value="C:nucleus"/>
    <property type="evidence" value="ECO:0007669"/>
    <property type="project" value="UniProtKB-SubCell"/>
</dbReference>
<feature type="region of interest" description="Disordered" evidence="9">
    <location>
        <begin position="266"/>
        <end position="302"/>
    </location>
</feature>
<dbReference type="EMBL" id="CAVMBE010000010">
    <property type="protein sequence ID" value="CAK3897601.1"/>
    <property type="molecule type" value="Genomic_DNA"/>
</dbReference>
<evidence type="ECO:0000256" key="4">
    <source>
        <dbReference type="ARBA" id="ARBA00022490"/>
    </source>
</evidence>
<evidence type="ECO:0000313" key="10">
    <source>
        <dbReference type="EMBL" id="CAK3897601.1"/>
    </source>
</evidence>
<evidence type="ECO:0000256" key="7">
    <source>
        <dbReference type="ARBA" id="ARBA00023163"/>
    </source>
</evidence>